<dbReference type="InterPro" id="IPR027805">
    <property type="entry name" value="Transposase_HTH_dom"/>
</dbReference>
<feature type="domain" description="Transposase Helix-turn-helix" evidence="5">
    <location>
        <begin position="61"/>
        <end position="111"/>
    </location>
</feature>
<evidence type="ECO:0000313" key="6">
    <source>
        <dbReference type="EMBL" id="KAF3887855.1"/>
    </source>
</evidence>
<dbReference type="Pfam" id="PF13613">
    <property type="entry name" value="HTH_Tnp_4"/>
    <property type="match status" value="1"/>
</dbReference>
<protein>
    <submittedName>
        <fullName evidence="6">Transposase</fullName>
    </submittedName>
</protein>
<keyword evidence="3" id="KW-0175">Coiled coil</keyword>
<comment type="caution">
    <text evidence="6">The sequence shown here is derived from an EMBL/GenBank/DDBJ whole genome shotgun (WGS) entry which is preliminary data.</text>
</comment>
<keyword evidence="2" id="KW-0479">Metal-binding</keyword>
<dbReference type="PANTHER" id="PTHR23080">
    <property type="entry name" value="THAP DOMAIN PROTEIN"/>
    <property type="match status" value="1"/>
</dbReference>
<accession>A0A8S9T628</accession>
<evidence type="ECO:0000256" key="1">
    <source>
        <dbReference type="ARBA" id="ARBA00001968"/>
    </source>
</evidence>
<feature type="domain" description="DDE Tnp4" evidence="4">
    <location>
        <begin position="139"/>
        <end position="288"/>
    </location>
</feature>
<dbReference type="EMBL" id="JHEG04000001">
    <property type="protein sequence ID" value="KAF3888467.1"/>
    <property type="molecule type" value="Genomic_DNA"/>
</dbReference>
<dbReference type="Proteomes" id="UP000029738">
    <property type="component" value="Unassembled WGS sequence"/>
</dbReference>
<evidence type="ECO:0000313" key="8">
    <source>
        <dbReference type="Proteomes" id="UP000029738"/>
    </source>
</evidence>
<feature type="coiled-coil region" evidence="3">
    <location>
        <begin position="16"/>
        <end position="50"/>
    </location>
</feature>
<evidence type="ECO:0000256" key="3">
    <source>
        <dbReference type="SAM" id="Coils"/>
    </source>
</evidence>
<evidence type="ECO:0000256" key="2">
    <source>
        <dbReference type="ARBA" id="ARBA00022723"/>
    </source>
</evidence>
<evidence type="ECO:0000259" key="5">
    <source>
        <dbReference type="Pfam" id="PF13613"/>
    </source>
</evidence>
<comment type="cofactor">
    <cofactor evidence="1">
        <name>a divalent metal cation</name>
        <dbReference type="ChEBI" id="CHEBI:60240"/>
    </cofactor>
</comment>
<gene>
    <name evidence="6" type="ORF">DA73_0400021945</name>
    <name evidence="7" type="ORF">DA73_0400025525</name>
</gene>
<proteinExistence type="predicted"/>
<dbReference type="Pfam" id="PF13359">
    <property type="entry name" value="DDE_Tnp_4"/>
    <property type="match status" value="1"/>
</dbReference>
<dbReference type="EMBL" id="JHEG04000001">
    <property type="protein sequence ID" value="KAF3887855.1"/>
    <property type="molecule type" value="Genomic_DNA"/>
</dbReference>
<dbReference type="AlphaFoldDB" id="A0A8S9T628"/>
<reference evidence="6" key="1">
    <citation type="journal article" date="2015" name="Genome Announc.">
        <title>Draft Genome Sequence of Tolypothrix boutellei Strain VB521301.</title>
        <authorList>
            <person name="Chandrababunaidu M.M."/>
            <person name="Singh D."/>
            <person name="Sen D."/>
            <person name="Bhan S."/>
            <person name="Das S."/>
            <person name="Gupta A."/>
            <person name="Adhikary S.P."/>
            <person name="Tripathy S."/>
        </authorList>
    </citation>
    <scope>NUCLEOTIDE SEQUENCE</scope>
    <source>
        <strain evidence="6">VB521301</strain>
    </source>
</reference>
<evidence type="ECO:0000313" key="7">
    <source>
        <dbReference type="EMBL" id="KAF3888467.1"/>
    </source>
</evidence>
<sequence>MSNILNHIEENPKETKRLIGLEYEQLQQLIQNAERLHHEKQELLESTKVRIIASGGGRKPKLSMKEEIILTLVYLRHLTTFQLLGIQFGVSESTANDTFNYWLPILRELLPSSLIEQVKKNESDLMVVQEILTDYELIVDSYEQVRERPKDNKEQEKYYSGKASKHTFKSQMIILPDARDIVDVVAGEPGPKSDITLFRENRDNFDQKQKFKGDLGYQGEDLIDTPIKTPRNGKLTISQKKENQEFSSKRIFVEHRIRSVKIFRVVQERFRLNPKKYEQVILTICGLVRFRIGALVLPTEIYAIA</sequence>
<dbReference type="RefSeq" id="WP_038093450.1">
    <property type="nucleotide sequence ID" value="NZ_JHEG04000001.1"/>
</dbReference>
<organism evidence="6 8">
    <name type="scientific">Tolypothrix bouteillei VB521301</name>
    <dbReference type="NCBI Taxonomy" id="1479485"/>
    <lineage>
        <taxon>Bacteria</taxon>
        <taxon>Bacillati</taxon>
        <taxon>Cyanobacteriota</taxon>
        <taxon>Cyanophyceae</taxon>
        <taxon>Nostocales</taxon>
        <taxon>Tolypothrichaceae</taxon>
        <taxon>Tolypothrix</taxon>
    </lineage>
</organism>
<dbReference type="InterPro" id="IPR027806">
    <property type="entry name" value="HARBI1_dom"/>
</dbReference>
<name>A0A8S9T628_9CYAN</name>
<keyword evidence="8" id="KW-1185">Reference proteome</keyword>
<evidence type="ECO:0000259" key="4">
    <source>
        <dbReference type="Pfam" id="PF13359"/>
    </source>
</evidence>
<reference evidence="6" key="2">
    <citation type="submission" date="2019-11" db="EMBL/GenBank/DDBJ databases">
        <title>Improved Assembly of Tolypothrix boutellei genome.</title>
        <authorList>
            <person name="Sarangi A.N."/>
            <person name="Mukherjee M."/>
            <person name="Ghosh S."/>
            <person name="Singh D."/>
            <person name="Das A."/>
            <person name="Kant S."/>
            <person name="Prusty A."/>
            <person name="Tripathy S."/>
        </authorList>
    </citation>
    <scope>NUCLEOTIDE SEQUENCE</scope>
    <source>
        <strain evidence="6">VB521301</strain>
    </source>
</reference>
<dbReference type="GO" id="GO:0046872">
    <property type="term" value="F:metal ion binding"/>
    <property type="evidence" value="ECO:0007669"/>
    <property type="project" value="UniProtKB-KW"/>
</dbReference>